<name>A0ABP1D686_9APHY</name>
<proteinExistence type="predicted"/>
<evidence type="ECO:0000256" key="2">
    <source>
        <dbReference type="SAM" id="Phobius"/>
    </source>
</evidence>
<protein>
    <submittedName>
        <fullName evidence="3">Uncharacterized protein</fullName>
    </submittedName>
</protein>
<evidence type="ECO:0000313" key="3">
    <source>
        <dbReference type="EMBL" id="CAL1702679.1"/>
    </source>
</evidence>
<feature type="transmembrane region" description="Helical" evidence="2">
    <location>
        <begin position="433"/>
        <end position="453"/>
    </location>
</feature>
<dbReference type="PANTHER" id="PTHR37544:SF3">
    <property type="entry name" value="SPRAY"/>
    <property type="match status" value="1"/>
</dbReference>
<keyword evidence="2" id="KW-0472">Membrane</keyword>
<dbReference type="EMBL" id="OZ037945">
    <property type="protein sequence ID" value="CAL1702679.1"/>
    <property type="molecule type" value="Genomic_DNA"/>
</dbReference>
<evidence type="ECO:0000313" key="4">
    <source>
        <dbReference type="Proteomes" id="UP001497453"/>
    </source>
</evidence>
<feature type="region of interest" description="Disordered" evidence="1">
    <location>
        <begin position="572"/>
        <end position="640"/>
    </location>
</feature>
<keyword evidence="4" id="KW-1185">Reference proteome</keyword>
<feature type="compositionally biased region" description="Basic and acidic residues" evidence="1">
    <location>
        <begin position="615"/>
        <end position="631"/>
    </location>
</feature>
<accession>A0ABP1D686</accession>
<gene>
    <name evidence="3" type="ORF">GFSPODELE1_LOCUS4162</name>
</gene>
<dbReference type="Proteomes" id="UP001497453">
    <property type="component" value="Chromosome 2"/>
</dbReference>
<dbReference type="InterPro" id="IPR021840">
    <property type="entry name" value="DUF3433"/>
</dbReference>
<reference evidence="4" key="1">
    <citation type="submission" date="2024-04" db="EMBL/GenBank/DDBJ databases">
        <authorList>
            <person name="Shaw F."/>
            <person name="Minotto A."/>
        </authorList>
    </citation>
    <scope>NUCLEOTIDE SEQUENCE [LARGE SCALE GENOMIC DNA]</scope>
</reference>
<feature type="compositionally biased region" description="Low complexity" evidence="1">
    <location>
        <begin position="595"/>
        <end position="611"/>
    </location>
</feature>
<sequence length="640" mass="69656">MILLGIGLQVALYFSMKHNGFRAPPPSKALSWITPSFLTSFFPTLLIATPLAYLWGVTDWAVRWFQPYILLAQGNAVAEDTLLLDYIAMNKALGIWSAFRKKHWIVLISMLTGLLSNLFQPLAGALISVKSIPTTSEATVHSITTVGLTPNFNDLNAFLAAAGFTEAAAFQGLPDPPFVMSGWAAAQIERPQNFGLNASVKWNTTGVRTQSNCITANSVNISTPSPLFMIDASTPQGCRAVVSFDPASADQQYGSAPAMPTTCGMDNNTAQEFLPVMFWFFHLSDSNRPQARAVICRPTLGVFNAEVTLNLNNLTLANVTLLDQYTVANNVTGGDLNGRAFNGVLLDGLAAGKRFVEARATSISSGIPGAIFRLASQQGLQREFDDETGFFTLTDKIYTQHLSVSAKSVYFVPSDDKIAARQTELVEKLVIDALASIALSVIFIVIGVLGIVLHTLHLRIRRRSGLYLTTEPGSIATSVALTSHSGFGQLLYPYDDRSMMQKKLQGFRFSLDKRTGAIVADEDVTDWEPGYRPASNLRKSLLADYRASGDSYSMTSSTKSWMASAWSSIVDLPSGMETSQGDRSPSPPTPRAPRRSTSSSELPSSLEQQPLNQSFDREPVNEAGHRDRLSMEHPLPSPHV</sequence>
<evidence type="ECO:0000256" key="1">
    <source>
        <dbReference type="SAM" id="MobiDB-lite"/>
    </source>
</evidence>
<keyword evidence="2" id="KW-1133">Transmembrane helix</keyword>
<dbReference type="Pfam" id="PF11915">
    <property type="entry name" value="DUF3433"/>
    <property type="match status" value="1"/>
</dbReference>
<dbReference type="PANTHER" id="PTHR37544">
    <property type="entry name" value="SPRAY-RELATED"/>
    <property type="match status" value="1"/>
</dbReference>
<organism evidence="3 4">
    <name type="scientific">Somion occarium</name>
    <dbReference type="NCBI Taxonomy" id="3059160"/>
    <lineage>
        <taxon>Eukaryota</taxon>
        <taxon>Fungi</taxon>
        <taxon>Dikarya</taxon>
        <taxon>Basidiomycota</taxon>
        <taxon>Agaricomycotina</taxon>
        <taxon>Agaricomycetes</taxon>
        <taxon>Polyporales</taxon>
        <taxon>Cerrenaceae</taxon>
        <taxon>Somion</taxon>
    </lineage>
</organism>
<keyword evidence="2" id="KW-0812">Transmembrane</keyword>